<protein>
    <submittedName>
        <fullName evidence="1">Uncharacterized protein</fullName>
    </submittedName>
</protein>
<accession>A0A4R3MZT3</accession>
<dbReference type="AlphaFoldDB" id="A0A4R3MZT3"/>
<name>A0A4R3MZT3_9GAMM</name>
<keyword evidence="2" id="KW-1185">Reference proteome</keyword>
<dbReference type="Pfam" id="PF25209">
    <property type="entry name" value="Phage_capsid_4"/>
    <property type="match status" value="1"/>
</dbReference>
<gene>
    <name evidence="1" type="ORF">EDC35_106200</name>
</gene>
<proteinExistence type="predicted"/>
<organism evidence="1 2">
    <name type="scientific">Thiobaca trueperi</name>
    <dbReference type="NCBI Taxonomy" id="127458"/>
    <lineage>
        <taxon>Bacteria</taxon>
        <taxon>Pseudomonadati</taxon>
        <taxon>Pseudomonadota</taxon>
        <taxon>Gammaproteobacteria</taxon>
        <taxon>Chromatiales</taxon>
        <taxon>Chromatiaceae</taxon>
        <taxon>Thiobaca</taxon>
    </lineage>
</organism>
<dbReference type="RefSeq" id="WP_132977669.1">
    <property type="nucleotide sequence ID" value="NZ_SMAO01000006.1"/>
</dbReference>
<reference evidence="1 2" key="1">
    <citation type="submission" date="2019-03" db="EMBL/GenBank/DDBJ databases">
        <title>Genomic Encyclopedia of Type Strains, Phase IV (KMG-IV): sequencing the most valuable type-strain genomes for metagenomic binning, comparative biology and taxonomic classification.</title>
        <authorList>
            <person name="Goeker M."/>
        </authorList>
    </citation>
    <scope>NUCLEOTIDE SEQUENCE [LARGE SCALE GENOMIC DNA]</scope>
    <source>
        <strain evidence="1 2">DSM 13587</strain>
    </source>
</reference>
<dbReference type="EMBL" id="SMAO01000006">
    <property type="protein sequence ID" value="TCT20273.1"/>
    <property type="molecule type" value="Genomic_DNA"/>
</dbReference>
<evidence type="ECO:0000313" key="1">
    <source>
        <dbReference type="EMBL" id="TCT20273.1"/>
    </source>
</evidence>
<sequence>MNTDDDNDAHAARYEAKDPRVAAMSLAELREAQERLTAGFRAKYERGEDTPYVRPSLEAHRDLFWALAGQRLGEDCYPGVLSKLALNPPSLRDFAREACEALHGRHAAAWDDRQIFAQFGPGTAHLGDLLADFASRLALSRTPSLLKTLLKICRPVELNNYHAGKVGTVELESEIEAADTSEQRPWQNLTPKARAEDLALVRSPIRLFFSEILIANDDIQAIARMVESTLIAAAQNELRAAFALLNQDHTLSDGQPAFHAAGGNSVIGTPEQTGLGLAIGVLRNQIVNGSPADCEPKFLLCPAGSEHAARKIVCAMYGDSNNRAAPEVLPTAYLEKHWYLFSDPEAWPVLARATLRGEGGQSLRLRPGNPKPAEGDRALVLTGSHVYDYAVVSRTGCVRMTFD</sequence>
<comment type="caution">
    <text evidence="1">The sequence shown here is derived from an EMBL/GenBank/DDBJ whole genome shotgun (WGS) entry which is preliminary data.</text>
</comment>
<dbReference type="Proteomes" id="UP000295717">
    <property type="component" value="Unassembled WGS sequence"/>
</dbReference>
<dbReference type="OrthoDB" id="9806592at2"/>
<evidence type="ECO:0000313" key="2">
    <source>
        <dbReference type="Proteomes" id="UP000295717"/>
    </source>
</evidence>